<protein>
    <submittedName>
        <fullName evidence="4">CBS domain-containing protein</fullName>
    </submittedName>
</protein>
<feature type="domain" description="CBS" evidence="3">
    <location>
        <begin position="78"/>
        <end position="137"/>
    </location>
</feature>
<accession>A0A1H8B0R6</accession>
<organism evidence="4 5">
    <name type="scientific">Nonomuraea pusilla</name>
    <dbReference type="NCBI Taxonomy" id="46177"/>
    <lineage>
        <taxon>Bacteria</taxon>
        <taxon>Bacillati</taxon>
        <taxon>Actinomycetota</taxon>
        <taxon>Actinomycetes</taxon>
        <taxon>Streptosporangiales</taxon>
        <taxon>Streptosporangiaceae</taxon>
        <taxon>Nonomuraea</taxon>
    </lineage>
</organism>
<dbReference type="SUPFAM" id="SSF54631">
    <property type="entry name" value="CBS-domain pair"/>
    <property type="match status" value="1"/>
</dbReference>
<proteinExistence type="predicted"/>
<evidence type="ECO:0000259" key="3">
    <source>
        <dbReference type="PROSITE" id="PS51371"/>
    </source>
</evidence>
<reference evidence="4 5" key="1">
    <citation type="submission" date="2016-10" db="EMBL/GenBank/DDBJ databases">
        <authorList>
            <person name="de Groot N.N."/>
        </authorList>
    </citation>
    <scope>NUCLEOTIDE SEQUENCE [LARGE SCALE GENOMIC DNA]</scope>
    <source>
        <strain evidence="4 5">DSM 43357</strain>
    </source>
</reference>
<keyword evidence="5" id="KW-1185">Reference proteome</keyword>
<dbReference type="OrthoDB" id="3626971at2"/>
<dbReference type="PANTHER" id="PTHR43080">
    <property type="entry name" value="CBS DOMAIN-CONTAINING PROTEIN CBSX3, MITOCHONDRIAL"/>
    <property type="match status" value="1"/>
</dbReference>
<dbReference type="InterPro" id="IPR046342">
    <property type="entry name" value="CBS_dom_sf"/>
</dbReference>
<dbReference type="InterPro" id="IPR000644">
    <property type="entry name" value="CBS_dom"/>
</dbReference>
<dbReference type="RefSeq" id="WP_091103973.1">
    <property type="nucleotide sequence ID" value="NZ_BBZG01000004.1"/>
</dbReference>
<evidence type="ECO:0000256" key="1">
    <source>
        <dbReference type="ARBA" id="ARBA00023122"/>
    </source>
</evidence>
<keyword evidence="1 2" id="KW-0129">CBS domain</keyword>
<sequence>MAPQVKDVMGRRAVALAEATPVARVAWALRVYAEAAMPVVDGEGRVVGIVSEDDVLVREWARAPLPAKASGTTAAQIMTRPALTVRMDTTVREAAELMHEHGVRVMPVVEPASGRMLGLLRRSDLLRLVTELRGEEVPAA</sequence>
<dbReference type="InterPro" id="IPR051257">
    <property type="entry name" value="Diverse_CBS-Domain"/>
</dbReference>
<dbReference type="STRING" id="46177.SAMN05660976_05957"/>
<evidence type="ECO:0000256" key="2">
    <source>
        <dbReference type="PROSITE-ProRule" id="PRU00703"/>
    </source>
</evidence>
<feature type="domain" description="CBS" evidence="3">
    <location>
        <begin position="9"/>
        <end position="65"/>
    </location>
</feature>
<evidence type="ECO:0000313" key="4">
    <source>
        <dbReference type="EMBL" id="SEM75799.1"/>
    </source>
</evidence>
<dbReference type="PROSITE" id="PS51371">
    <property type="entry name" value="CBS"/>
    <property type="match status" value="2"/>
</dbReference>
<dbReference type="Proteomes" id="UP000198953">
    <property type="component" value="Unassembled WGS sequence"/>
</dbReference>
<dbReference type="Gene3D" id="3.10.580.10">
    <property type="entry name" value="CBS-domain"/>
    <property type="match status" value="1"/>
</dbReference>
<name>A0A1H8B0R6_9ACTN</name>
<dbReference type="PANTHER" id="PTHR43080:SF29">
    <property type="entry name" value="OS02G0818000 PROTEIN"/>
    <property type="match status" value="1"/>
</dbReference>
<gene>
    <name evidence="4" type="ORF">SAMN05660976_05957</name>
</gene>
<dbReference type="AlphaFoldDB" id="A0A1H8B0R6"/>
<dbReference type="EMBL" id="FOBF01000017">
    <property type="protein sequence ID" value="SEM75799.1"/>
    <property type="molecule type" value="Genomic_DNA"/>
</dbReference>
<evidence type="ECO:0000313" key="5">
    <source>
        <dbReference type="Proteomes" id="UP000198953"/>
    </source>
</evidence>
<dbReference type="Pfam" id="PF00571">
    <property type="entry name" value="CBS"/>
    <property type="match status" value="2"/>
</dbReference>
<dbReference type="SMART" id="SM00116">
    <property type="entry name" value="CBS"/>
    <property type="match status" value="2"/>
</dbReference>